<dbReference type="PIRSF" id="PIRSF017082">
    <property type="entry name" value="YflP"/>
    <property type="match status" value="1"/>
</dbReference>
<protein>
    <recommendedName>
        <fullName evidence="4">MFS transporter</fullName>
    </recommendedName>
</protein>
<name>A0A1W6Z433_9BORD</name>
<gene>
    <name evidence="2" type="ORF">CAL13_16260</name>
</gene>
<proteinExistence type="inferred from homology"/>
<keyword evidence="3" id="KW-1185">Reference proteome</keyword>
<dbReference type="AlphaFoldDB" id="A0A1W6Z433"/>
<evidence type="ECO:0000313" key="2">
    <source>
        <dbReference type="EMBL" id="ARP87583.1"/>
    </source>
</evidence>
<reference evidence="2 3" key="1">
    <citation type="submission" date="2017-05" db="EMBL/GenBank/DDBJ databases">
        <title>Complete and WGS of Bordetella genogroups.</title>
        <authorList>
            <person name="Spilker T."/>
            <person name="LiPuma J."/>
        </authorList>
    </citation>
    <scope>NUCLEOTIDE SEQUENCE [LARGE SCALE GENOMIC DNA]</scope>
    <source>
        <strain evidence="2 3">AU17164</strain>
    </source>
</reference>
<evidence type="ECO:0008006" key="4">
    <source>
        <dbReference type="Google" id="ProtNLM"/>
    </source>
</evidence>
<dbReference type="SUPFAM" id="SSF53850">
    <property type="entry name" value="Periplasmic binding protein-like II"/>
    <property type="match status" value="1"/>
</dbReference>
<dbReference type="Gene3D" id="3.40.190.10">
    <property type="entry name" value="Periplasmic binding protein-like II"/>
    <property type="match status" value="1"/>
</dbReference>
<dbReference type="EMBL" id="CP021109">
    <property type="protein sequence ID" value="ARP87583.1"/>
    <property type="molecule type" value="Genomic_DNA"/>
</dbReference>
<sequence length="357" mass="38151">MAATPPGAMRNVSRALLQRWNGDEMHHLKRNLALLALASTTLSWGAMASEQDAVYPQRPITLVIGFPPGGSADALARLLAGSMSEALGQKVIVQYKPGAGSNLGAEYVAHAAPDGYTLFLGGRPNIIHRTMYGSMKYDFSRDLIPVGLAATQPFVMVSGIHSQITTLDDVMRIARTYPGALTCASPGTGTTSHLLCELLQQEMDIDIQHVPYSGGSPVLTDVIGGRIDFYIAPLAGALPQIQAGQLRPVVTMSSRRVPALPDVPTLEEAGVPQLSGLELGGWSGLVAPSGTPPHVVAKLNRSINTALLDPALRDALTRHAFTTPQPPNTPAAFKELIAEETDRWNQILQMRNIKPLH</sequence>
<organism evidence="2 3">
    <name type="scientific">Bordetella genomosp. 9</name>
    <dbReference type="NCBI Taxonomy" id="1416803"/>
    <lineage>
        <taxon>Bacteria</taxon>
        <taxon>Pseudomonadati</taxon>
        <taxon>Pseudomonadota</taxon>
        <taxon>Betaproteobacteria</taxon>
        <taxon>Burkholderiales</taxon>
        <taxon>Alcaligenaceae</taxon>
        <taxon>Bordetella</taxon>
    </lineage>
</organism>
<evidence type="ECO:0000256" key="1">
    <source>
        <dbReference type="ARBA" id="ARBA00006987"/>
    </source>
</evidence>
<dbReference type="PANTHER" id="PTHR42928:SF5">
    <property type="entry name" value="BLR1237 PROTEIN"/>
    <property type="match status" value="1"/>
</dbReference>
<dbReference type="Pfam" id="PF03401">
    <property type="entry name" value="TctC"/>
    <property type="match status" value="1"/>
</dbReference>
<dbReference type="CDD" id="cd07012">
    <property type="entry name" value="PBP2_Bug_TTT"/>
    <property type="match status" value="1"/>
</dbReference>
<dbReference type="PANTHER" id="PTHR42928">
    <property type="entry name" value="TRICARBOXYLATE-BINDING PROTEIN"/>
    <property type="match status" value="1"/>
</dbReference>
<dbReference type="InterPro" id="IPR005064">
    <property type="entry name" value="BUG"/>
</dbReference>
<dbReference type="InterPro" id="IPR042100">
    <property type="entry name" value="Bug_dom1"/>
</dbReference>
<dbReference type="Gene3D" id="3.40.190.150">
    <property type="entry name" value="Bordetella uptake gene, domain 1"/>
    <property type="match status" value="1"/>
</dbReference>
<dbReference type="Proteomes" id="UP000194139">
    <property type="component" value="Chromosome"/>
</dbReference>
<accession>A0A1W6Z433</accession>
<comment type="similarity">
    <text evidence="1">Belongs to the UPF0065 (bug) family.</text>
</comment>
<evidence type="ECO:0000313" key="3">
    <source>
        <dbReference type="Proteomes" id="UP000194139"/>
    </source>
</evidence>